<accession>A0A1H8YMH7</accession>
<feature type="compositionally biased region" description="Basic and acidic residues" evidence="1">
    <location>
        <begin position="58"/>
        <end position="70"/>
    </location>
</feature>
<reference evidence="2 3" key="1">
    <citation type="submission" date="2016-10" db="EMBL/GenBank/DDBJ databases">
        <authorList>
            <person name="de Groot N.N."/>
        </authorList>
    </citation>
    <scope>NUCLEOTIDE SEQUENCE [LARGE SCALE GENOMIC DNA]</scope>
    <source>
        <strain evidence="2 3">DSM 44993</strain>
    </source>
</reference>
<evidence type="ECO:0000256" key="1">
    <source>
        <dbReference type="SAM" id="MobiDB-lite"/>
    </source>
</evidence>
<keyword evidence="3" id="KW-1185">Reference proteome</keyword>
<organism evidence="2 3">
    <name type="scientific">Amycolatopsis saalfeldensis</name>
    <dbReference type="NCBI Taxonomy" id="394193"/>
    <lineage>
        <taxon>Bacteria</taxon>
        <taxon>Bacillati</taxon>
        <taxon>Actinomycetota</taxon>
        <taxon>Actinomycetes</taxon>
        <taxon>Pseudonocardiales</taxon>
        <taxon>Pseudonocardiaceae</taxon>
        <taxon>Amycolatopsis</taxon>
    </lineage>
</organism>
<feature type="region of interest" description="Disordered" evidence="1">
    <location>
        <begin position="51"/>
        <end position="71"/>
    </location>
</feature>
<evidence type="ECO:0000313" key="3">
    <source>
        <dbReference type="Proteomes" id="UP000198582"/>
    </source>
</evidence>
<dbReference type="AlphaFoldDB" id="A0A1H8YMH7"/>
<dbReference type="EMBL" id="FOEF01000026">
    <property type="protein sequence ID" value="SEP53390.1"/>
    <property type="molecule type" value="Genomic_DNA"/>
</dbReference>
<protein>
    <submittedName>
        <fullName evidence="2">Uncharacterized protein</fullName>
    </submittedName>
</protein>
<proteinExistence type="predicted"/>
<dbReference type="Proteomes" id="UP000198582">
    <property type="component" value="Unassembled WGS sequence"/>
</dbReference>
<name>A0A1H8YMH7_9PSEU</name>
<evidence type="ECO:0000313" key="2">
    <source>
        <dbReference type="EMBL" id="SEP53390.1"/>
    </source>
</evidence>
<gene>
    <name evidence="2" type="ORF">SAMN04489732_126114</name>
</gene>
<sequence length="245" mass="27244">MSARTCFRVQRGLVSGKQILGLDRRDQRGLLCRAFRRNLLVQSSELVPPRSWRQSQKRVGERREQGHHGADAAQWTEVVRHRRSLLPDLFDRKPAKAVKLVVRPDDVHASGIVIRCSALSVGSPVQQRFRCILWFGHDSPGQPNRTVAAASNGNWELVLVDKILAQVRNAITLPRNKSHCCHRNPAHSCPCTRPAIILHSEQISALTPRGDRSELSSSKARQGAGAIRATWLLTVTRLGCPSSVS</sequence>